<organism evidence="2 3">
    <name type="scientific">Niastella vici</name>
    <dbReference type="NCBI Taxonomy" id="1703345"/>
    <lineage>
        <taxon>Bacteria</taxon>
        <taxon>Pseudomonadati</taxon>
        <taxon>Bacteroidota</taxon>
        <taxon>Chitinophagia</taxon>
        <taxon>Chitinophagales</taxon>
        <taxon>Chitinophagaceae</taxon>
        <taxon>Niastella</taxon>
    </lineage>
</organism>
<dbReference type="Pfam" id="PF19404">
    <property type="entry name" value="DUF5977"/>
    <property type="match status" value="1"/>
</dbReference>
<dbReference type="EMBL" id="LVYD01000002">
    <property type="protein sequence ID" value="OQP66426.1"/>
    <property type="molecule type" value="Genomic_DNA"/>
</dbReference>
<evidence type="ECO:0000313" key="2">
    <source>
        <dbReference type="EMBL" id="OQP66426.1"/>
    </source>
</evidence>
<keyword evidence="3" id="KW-1185">Reference proteome</keyword>
<dbReference type="STRING" id="1703345.A3860_13115"/>
<gene>
    <name evidence="2" type="ORF">A3860_13115</name>
</gene>
<evidence type="ECO:0000313" key="3">
    <source>
        <dbReference type="Proteomes" id="UP000192796"/>
    </source>
</evidence>
<accession>A0A1V9G7H7</accession>
<dbReference type="RefSeq" id="WP_143773939.1">
    <property type="nucleotide sequence ID" value="NZ_LVYD01000002.1"/>
</dbReference>
<reference evidence="2 3" key="1">
    <citation type="submission" date="2016-03" db="EMBL/GenBank/DDBJ databases">
        <title>Niastella vici sp. nov., isolated from farmland soil.</title>
        <authorList>
            <person name="Chen L."/>
            <person name="Wang D."/>
            <person name="Yang S."/>
            <person name="Wang G."/>
        </authorList>
    </citation>
    <scope>NUCLEOTIDE SEQUENCE [LARGE SCALE GENOMIC DNA]</scope>
    <source>
        <strain evidence="2 3">DJ57</strain>
    </source>
</reference>
<name>A0A1V9G7H7_9BACT</name>
<proteinExistence type="predicted"/>
<dbReference type="Proteomes" id="UP000192796">
    <property type="component" value="Unassembled WGS sequence"/>
</dbReference>
<protein>
    <recommendedName>
        <fullName evidence="1">DUF5977 domain-containing protein</fullName>
    </recommendedName>
</protein>
<dbReference type="AlphaFoldDB" id="A0A1V9G7H7"/>
<sequence>MTISFHASGTLAGETEGALGMRWTLNCGGLVTRTMKGTPDEWNYLDPFDVNNFIENPPGDGNNGINFDLLYNACTDGKIHGLSSTNIQGTQHVKLYDSEFDIFNYSLPNGKSGHFILKGAPGSKIAMTIPYDPIKIEFVKSQTENGYIESLTITDVDGTKYKFGKIDGATGNAVESNIEWDIVDNRLGNVSTAWYLSKIISSDATDEISLFYNTRLMEYYAPTQTATIRDRLRQFDMNMWTNTSLDPYILNLKSDLVSWHFDQTDVLNESLHKNNVPVLSSIQFHNGSASLNYTSSNLLSNIIINRGSVPYKKVLFNLATQTGGSMHYLNNISFYGEDQATLAEKYDFSYYDGTTLSVAESAVTKDWWGYMAGAGRQGLILKQTAPIVSIPLGTSFTQVLGFEWVNRDANESARIGGMLKAITYPTGGQTEFVYENNKYGYALDGPGLRIKEVISTPVKGKVVHKEYKYGINEDGKGFINDYLRPGSTSFTELKVMESNTMHFWTMNGDGSGQEGKDEAGYRSRRYLADPYISFDLSGNNIKYDAVTEYVYESDGESFGLTVPRQKMQTLYSWGDDVDVTTFNITDRDEVLYFPRKFSNPENAWLTPVMTGKTFYKYDNGQFAPIKTETYTYSALEKDHAWDLPTYLHTSIGYGITGTGYSGYGGGSLDNYLTAKAYDEQHCSIYGWGKRKYTTGSQVLINTTIEEYTPAGTIVTQKNMDYNDDNLLRSEMITNSKNEVVTTTYSYPKDFAAVSPYNEMVNRNLISPVIEQVQTNTTLNKQLARTKTNYNLWQANTLILPATMQKSLLGNALETEVTINEYDNKGNILQVTGKDGIITSYIWGYDQKYPVAKIVGRSYGDAVTQSYIDLAIINNGTLPDGTIRAELNKLRTLSNCFISTYTYKPFTGMTSETDPAGRTIYYEYDVAGRLALTRDKDNNILKKYVYDYQGLCTTCGAMTSANWHTTGNTRHLPCQANFAYNGLYGQKEEKDLNPASSTYNQSRWIDYLIPWNDPLYDVSLYTTYEEGWVNTSTIPRCIQNNGQNTGEQEHEQVYKAANPCSISQNSLRWKNTGMNTNACPLPPLFTSHDLSGTYYSSVCTSPAEPDPIYVTVPLFTSTISVLDADIQAREWAQSYADQHGNCTVPPVTVSFFNYHGGGVRVTLYDVNTGQDYTLSSVNGADAYLQNVPQGSYNVYIEPANYDEWMYYQVGCDDYIETKGDFSLYEIQINANCNTITVH</sequence>
<dbReference type="OrthoDB" id="680656at2"/>
<dbReference type="InterPro" id="IPR046020">
    <property type="entry name" value="DUF5977"/>
</dbReference>
<evidence type="ECO:0000259" key="1">
    <source>
        <dbReference type="Pfam" id="PF19404"/>
    </source>
</evidence>
<feature type="domain" description="DUF5977" evidence="1">
    <location>
        <begin position="1084"/>
        <end position="1142"/>
    </location>
</feature>
<dbReference type="Gene3D" id="2.180.10.10">
    <property type="entry name" value="RHS repeat-associated core"/>
    <property type="match status" value="1"/>
</dbReference>
<comment type="caution">
    <text evidence="2">The sequence shown here is derived from an EMBL/GenBank/DDBJ whole genome shotgun (WGS) entry which is preliminary data.</text>
</comment>